<feature type="domain" description="Peptidase M16 C-terminal" evidence="10">
    <location>
        <begin position="681"/>
        <end position="855"/>
    </location>
</feature>
<evidence type="ECO:0000256" key="7">
    <source>
        <dbReference type="ARBA" id="ARBA00023049"/>
    </source>
</evidence>
<evidence type="ECO:0000256" key="3">
    <source>
        <dbReference type="ARBA" id="ARBA00022670"/>
    </source>
</evidence>
<feature type="domain" description="Peptidase M16 C-terminal" evidence="10">
    <location>
        <begin position="208"/>
        <end position="386"/>
    </location>
</feature>
<organism evidence="11 12">
    <name type="scientific">Rodentibacter caecimuris</name>
    <dbReference type="NCBI Taxonomy" id="1796644"/>
    <lineage>
        <taxon>Bacteria</taxon>
        <taxon>Pseudomonadati</taxon>
        <taxon>Pseudomonadota</taxon>
        <taxon>Gammaproteobacteria</taxon>
        <taxon>Pasteurellales</taxon>
        <taxon>Pasteurellaceae</taxon>
        <taxon>Rodentibacter</taxon>
    </lineage>
</organism>
<dbReference type="InterPro" id="IPR007863">
    <property type="entry name" value="Peptidase_M16_C"/>
</dbReference>
<evidence type="ECO:0000256" key="2">
    <source>
        <dbReference type="ARBA" id="ARBA00007261"/>
    </source>
</evidence>
<evidence type="ECO:0000256" key="8">
    <source>
        <dbReference type="RuleBase" id="RU004447"/>
    </source>
</evidence>
<dbReference type="EMBL" id="MLAA01000040">
    <property type="protein sequence ID" value="OOF67588.1"/>
    <property type="molecule type" value="Genomic_DNA"/>
</dbReference>
<dbReference type="InterPro" id="IPR050626">
    <property type="entry name" value="Peptidase_M16"/>
</dbReference>
<dbReference type="Gene3D" id="3.30.830.10">
    <property type="entry name" value="Metalloenzyme, LuxS/M16 peptidase-like"/>
    <property type="match status" value="3"/>
</dbReference>
<dbReference type="Pfam" id="PF05193">
    <property type="entry name" value="Peptidase_M16_C"/>
    <property type="match status" value="2"/>
</dbReference>
<dbReference type="Proteomes" id="UP000188820">
    <property type="component" value="Unassembled WGS sequence"/>
</dbReference>
<accession>A0ABX3KYU7</accession>
<keyword evidence="6" id="KW-0862">Zinc</keyword>
<keyword evidence="4" id="KW-0479">Metal-binding</keyword>
<comment type="cofactor">
    <cofactor evidence="1">
        <name>Zn(2+)</name>
        <dbReference type="ChEBI" id="CHEBI:29105"/>
    </cofactor>
</comment>
<name>A0ABX3KYU7_9PAST</name>
<keyword evidence="3" id="KW-0645">Protease</keyword>
<reference evidence="11 12" key="1">
    <citation type="submission" date="2016-10" db="EMBL/GenBank/DDBJ databases">
        <title>Rodentibacter gen. nov. and new species.</title>
        <authorList>
            <person name="Christensen H."/>
        </authorList>
    </citation>
    <scope>NUCLEOTIDE SEQUENCE [LARGE SCALE GENOMIC DNA]</scope>
    <source>
        <strain evidence="11 12">1998236014</strain>
    </source>
</reference>
<dbReference type="InterPro" id="IPR011249">
    <property type="entry name" value="Metalloenz_LuxS/M16"/>
</dbReference>
<dbReference type="RefSeq" id="WP_077464429.1">
    <property type="nucleotide sequence ID" value="NZ_MLAA01000040.1"/>
</dbReference>
<evidence type="ECO:0000256" key="1">
    <source>
        <dbReference type="ARBA" id="ARBA00001947"/>
    </source>
</evidence>
<comment type="caution">
    <text evidence="11">The sequence shown here is derived from an EMBL/GenBank/DDBJ whole genome shotgun (WGS) entry which is preliminary data.</text>
</comment>
<keyword evidence="12" id="KW-1185">Reference proteome</keyword>
<evidence type="ECO:0000256" key="5">
    <source>
        <dbReference type="ARBA" id="ARBA00022801"/>
    </source>
</evidence>
<comment type="similarity">
    <text evidence="2 8">Belongs to the peptidase M16 family.</text>
</comment>
<evidence type="ECO:0000313" key="12">
    <source>
        <dbReference type="Proteomes" id="UP000188820"/>
    </source>
</evidence>
<dbReference type="Pfam" id="PF00675">
    <property type="entry name" value="Peptidase_M16"/>
    <property type="match status" value="1"/>
</dbReference>
<dbReference type="PROSITE" id="PS00143">
    <property type="entry name" value="INSULINASE"/>
    <property type="match status" value="1"/>
</dbReference>
<dbReference type="InterPro" id="IPR011765">
    <property type="entry name" value="Pept_M16_N"/>
</dbReference>
<feature type="domain" description="Peptidase M16 N-terminal" evidence="9">
    <location>
        <begin position="48"/>
        <end position="168"/>
    </location>
</feature>
<proteinExistence type="inferred from homology"/>
<keyword evidence="7" id="KW-0482">Metalloprotease</keyword>
<evidence type="ECO:0000259" key="10">
    <source>
        <dbReference type="Pfam" id="PF05193"/>
    </source>
</evidence>
<keyword evidence="5" id="KW-0378">Hydrolase</keyword>
<dbReference type="SUPFAM" id="SSF63411">
    <property type="entry name" value="LuxS/MPP-like metallohydrolase"/>
    <property type="match status" value="3"/>
</dbReference>
<dbReference type="PANTHER" id="PTHR43690:SF17">
    <property type="entry name" value="PROTEIN YHJJ"/>
    <property type="match status" value="1"/>
</dbReference>
<sequence length="924" mass="106664">MYKIRFFLTALFAVFILNGCNSFTKRENLSHSDELRTGKLENGLNYLILQNPNPRDRVYIRLVVNAGSMHEDDDQRGVAHIVEHMAFNGSKRFPQNQIIGALEKLGMKFARDINAFTDFENTVYVLNIAKNDLKTLSLAFDVLDEWMNHLTILPVDLDSERGIVLEEWRSRLGPMLRLGDKKSALEMAGSRYVLRDPIGDVNIIKYVPRQRVYDFYQKWYRPDNMSLVVVGDVNPEQVESLMAQKLSFKNDRTLSSLENVNFNIPIVDGLRLASVAEKGIHTPAIELSFMRSIQEKNTFSEYKQELIQQIMGRLINLRFQEWEKKYPNLIQSGNFYQSHLGKETEQQLFTLQLNDEDYKTAIQELFKFIAQIRQYGFTEQEFKGELARLEKLNERQAKISLGSLRLADDLVTIAANNQIYLGQKDKYYLNKKLLNEILLIDVNRAFNNMSAIQAKLLLITQKYPQKKLAFSQQDVLNWWNEKLQEEQSYWQQEKLEAAIPTLNLTAGKIIAKKYWEKGNITEYQLSNGSRLIYHYTDKTPNQVHFKAMTKGGLRSVSKEKYHWLRSAVTLVDDSGIGVISQPQLVQLFGENPLVLATVIDDERQGFTAAGKAQSLEDILKLFRLKLQSATIDKTVFDKYKQENIDSLTQLDAGEVFSRQVSSLRFPTIPTAYGLDKKQLLSFNADELSTIYQQILLTKTDFTYFVVGDIPQSAVENLAENYLANVEVKTQERQYYSAKAITPQHPLRIRGLTEPRAEVELYFIAEEKWQAENDYLLDILGDIVQEQLRLDLREKESGIYSVSSWFTQDKNTNQIEARIDFSCAPERTEFLIQAADKVLNHIVSQGVPEKLLQKKIAEKQNEIKQQFDNALSILDMIEYSFLHSNSPDLIYRYQKLNQIATKENIEKLAHKILTPQGRFQAVLSQ</sequence>
<dbReference type="InterPro" id="IPR001431">
    <property type="entry name" value="Pept_M16_Zn_BS"/>
</dbReference>
<evidence type="ECO:0000259" key="9">
    <source>
        <dbReference type="Pfam" id="PF00675"/>
    </source>
</evidence>
<gene>
    <name evidence="11" type="ORF">BKG89_09550</name>
</gene>
<evidence type="ECO:0000256" key="4">
    <source>
        <dbReference type="ARBA" id="ARBA00022723"/>
    </source>
</evidence>
<evidence type="ECO:0000313" key="11">
    <source>
        <dbReference type="EMBL" id="OOF67588.1"/>
    </source>
</evidence>
<protein>
    <submittedName>
        <fullName evidence="11">Peptidase M16</fullName>
    </submittedName>
</protein>
<dbReference type="PANTHER" id="PTHR43690">
    <property type="entry name" value="NARDILYSIN"/>
    <property type="match status" value="1"/>
</dbReference>
<evidence type="ECO:0000256" key="6">
    <source>
        <dbReference type="ARBA" id="ARBA00022833"/>
    </source>
</evidence>